<accession>A0ABT8R9N9</accession>
<dbReference type="RefSeq" id="WP_302038281.1">
    <property type="nucleotide sequence ID" value="NZ_JAUKPO010000007.1"/>
</dbReference>
<feature type="transmembrane region" description="Helical" evidence="2">
    <location>
        <begin position="6"/>
        <end position="22"/>
    </location>
</feature>
<gene>
    <name evidence="3" type="ORF">Q0590_14510</name>
</gene>
<feature type="compositionally biased region" description="Low complexity" evidence="1">
    <location>
        <begin position="74"/>
        <end position="84"/>
    </location>
</feature>
<protein>
    <submittedName>
        <fullName evidence="3">Uncharacterized protein</fullName>
    </submittedName>
</protein>
<feature type="compositionally biased region" description="Basic and acidic residues" evidence="1">
    <location>
        <begin position="103"/>
        <end position="125"/>
    </location>
</feature>
<evidence type="ECO:0000313" key="4">
    <source>
        <dbReference type="Proteomes" id="UP001168528"/>
    </source>
</evidence>
<evidence type="ECO:0000313" key="3">
    <source>
        <dbReference type="EMBL" id="MDO1447477.1"/>
    </source>
</evidence>
<keyword evidence="2" id="KW-0812">Transmembrane</keyword>
<comment type="caution">
    <text evidence="3">The sequence shown here is derived from an EMBL/GenBank/DDBJ whole genome shotgun (WGS) entry which is preliminary data.</text>
</comment>
<feature type="compositionally biased region" description="Low complexity" evidence="1">
    <location>
        <begin position="28"/>
        <end position="47"/>
    </location>
</feature>
<proteinExistence type="predicted"/>
<reference evidence="3" key="1">
    <citation type="submission" date="2023-07" db="EMBL/GenBank/DDBJ databases">
        <title>The genome sequence of Rhodocytophaga aerolata KACC 12507.</title>
        <authorList>
            <person name="Zhang X."/>
        </authorList>
    </citation>
    <scope>NUCLEOTIDE SEQUENCE</scope>
    <source>
        <strain evidence="3">KACC 12507</strain>
    </source>
</reference>
<feature type="compositionally biased region" description="Basic and acidic residues" evidence="1">
    <location>
        <begin position="85"/>
        <end position="96"/>
    </location>
</feature>
<feature type="region of interest" description="Disordered" evidence="1">
    <location>
        <begin position="28"/>
        <end position="130"/>
    </location>
</feature>
<keyword evidence="2" id="KW-1133">Transmembrane helix</keyword>
<keyword evidence="4" id="KW-1185">Reference proteome</keyword>
<dbReference type="Proteomes" id="UP001168528">
    <property type="component" value="Unassembled WGS sequence"/>
</dbReference>
<keyword evidence="2" id="KW-0472">Membrane</keyword>
<sequence>MDGIQILVYIAIAVIYLILKGVNKAVKPPEGTTPPVEVTGEPSVPTTQTNRPPRKTGPFSFDDLLDEFGEVTQKKQTTKQATAETARKKAEQTLDKTRKKVSQKLERAQDKTRKQLEQTDREKPFSYEQISQEEYVPVYRNEANDVDYEDPQRSTYAGLDDQKKRFAAFDMAAPSSKTTIYARLLRDPQNVKTAFILSEIFKRKYQ</sequence>
<dbReference type="EMBL" id="JAUKPO010000007">
    <property type="protein sequence ID" value="MDO1447477.1"/>
    <property type="molecule type" value="Genomic_DNA"/>
</dbReference>
<organism evidence="3 4">
    <name type="scientific">Rhodocytophaga aerolata</name>
    <dbReference type="NCBI Taxonomy" id="455078"/>
    <lineage>
        <taxon>Bacteria</taxon>
        <taxon>Pseudomonadati</taxon>
        <taxon>Bacteroidota</taxon>
        <taxon>Cytophagia</taxon>
        <taxon>Cytophagales</taxon>
        <taxon>Rhodocytophagaceae</taxon>
        <taxon>Rhodocytophaga</taxon>
    </lineage>
</organism>
<name>A0ABT8R9N9_9BACT</name>
<evidence type="ECO:0000256" key="2">
    <source>
        <dbReference type="SAM" id="Phobius"/>
    </source>
</evidence>
<evidence type="ECO:0000256" key="1">
    <source>
        <dbReference type="SAM" id="MobiDB-lite"/>
    </source>
</evidence>